<dbReference type="Gene3D" id="3.30.230.10">
    <property type="match status" value="1"/>
</dbReference>
<evidence type="ECO:0000256" key="5">
    <source>
        <dbReference type="ARBA" id="ARBA00022884"/>
    </source>
</evidence>
<dbReference type="InterPro" id="IPR014721">
    <property type="entry name" value="Ribsml_uS5_D2-typ_fold_subgr"/>
</dbReference>
<keyword evidence="5 6" id="KW-0694">RNA-binding</keyword>
<dbReference type="SUPFAM" id="SSF54211">
    <property type="entry name" value="Ribosomal protein S5 domain 2-like"/>
    <property type="match status" value="1"/>
</dbReference>
<evidence type="ECO:0000313" key="8">
    <source>
        <dbReference type="EMBL" id="SCZ76664.1"/>
    </source>
</evidence>
<gene>
    <name evidence="6" type="primary">rnpA</name>
    <name evidence="8" type="ORF">SAMN03080599_00370</name>
</gene>
<dbReference type="InterPro" id="IPR000100">
    <property type="entry name" value="RNase_P"/>
</dbReference>
<evidence type="ECO:0000256" key="4">
    <source>
        <dbReference type="ARBA" id="ARBA00022801"/>
    </source>
</evidence>
<dbReference type="EMBL" id="FMWL01000001">
    <property type="protein sequence ID" value="SCZ76664.1"/>
    <property type="molecule type" value="Genomic_DNA"/>
</dbReference>
<evidence type="ECO:0000313" key="9">
    <source>
        <dbReference type="Proteomes" id="UP000199208"/>
    </source>
</evidence>
<comment type="similarity">
    <text evidence="6">Belongs to the RnpA family.</text>
</comment>
<dbReference type="GO" id="GO:0042781">
    <property type="term" value="F:3'-tRNA processing endoribonuclease activity"/>
    <property type="evidence" value="ECO:0007669"/>
    <property type="project" value="TreeGrafter"/>
</dbReference>
<dbReference type="GO" id="GO:0030677">
    <property type="term" value="C:ribonuclease P complex"/>
    <property type="evidence" value="ECO:0007669"/>
    <property type="project" value="TreeGrafter"/>
</dbReference>
<dbReference type="GO" id="GO:0000049">
    <property type="term" value="F:tRNA binding"/>
    <property type="evidence" value="ECO:0007669"/>
    <property type="project" value="UniProtKB-UniRule"/>
</dbReference>
<dbReference type="Proteomes" id="UP000199208">
    <property type="component" value="Unassembled WGS sequence"/>
</dbReference>
<dbReference type="NCBIfam" id="TIGR00188">
    <property type="entry name" value="rnpA"/>
    <property type="match status" value="1"/>
</dbReference>
<dbReference type="GO" id="GO:0004526">
    <property type="term" value="F:ribonuclease P activity"/>
    <property type="evidence" value="ECO:0007669"/>
    <property type="project" value="UniProtKB-UniRule"/>
</dbReference>
<protein>
    <recommendedName>
        <fullName evidence="6 7">Ribonuclease P protein component</fullName>
        <shortName evidence="6">RNase P protein</shortName>
        <shortName evidence="6">RNaseP protein</shortName>
        <ecNumber evidence="6 7">3.1.26.5</ecNumber>
    </recommendedName>
    <alternativeName>
        <fullName evidence="6">Protein C5</fullName>
    </alternativeName>
</protein>
<reference evidence="8 9" key="1">
    <citation type="submission" date="2016-10" db="EMBL/GenBank/DDBJ databases">
        <authorList>
            <person name="de Groot N.N."/>
        </authorList>
    </citation>
    <scope>NUCLEOTIDE SEQUENCE [LARGE SCALE GENOMIC DNA]</scope>
    <source>
        <strain evidence="8 9">DSM 2784</strain>
    </source>
</reference>
<keyword evidence="3 6" id="KW-0255">Endonuclease</keyword>
<accession>A0A1G5RRI9</accession>
<keyword evidence="2 6" id="KW-0540">Nuclease</keyword>
<dbReference type="PANTHER" id="PTHR33992">
    <property type="entry name" value="RIBONUCLEASE P PROTEIN COMPONENT"/>
    <property type="match status" value="1"/>
</dbReference>
<evidence type="ECO:0000256" key="3">
    <source>
        <dbReference type="ARBA" id="ARBA00022759"/>
    </source>
</evidence>
<dbReference type="RefSeq" id="WP_207646393.1">
    <property type="nucleotide sequence ID" value="NZ_FMWL01000001.1"/>
</dbReference>
<evidence type="ECO:0000256" key="6">
    <source>
        <dbReference type="HAMAP-Rule" id="MF_00227"/>
    </source>
</evidence>
<dbReference type="AlphaFoldDB" id="A0A1G5RRI9"/>
<dbReference type="EC" id="3.1.26.5" evidence="6 7"/>
<evidence type="ECO:0000256" key="1">
    <source>
        <dbReference type="ARBA" id="ARBA00022694"/>
    </source>
</evidence>
<proteinExistence type="inferred from homology"/>
<keyword evidence="1 6" id="KW-0819">tRNA processing</keyword>
<keyword evidence="4 6" id="KW-0378">Hydrolase</keyword>
<comment type="subunit">
    <text evidence="6">Consists of a catalytic RNA component (M1 or rnpB) and a protein subunit.</text>
</comment>
<sequence>MKIEGLKKSGQFAQVYKHSKSTATRFVVMYHKPNGLKVNRVGFSVSKKVGKSVVRNRAKRLIREAYRLNSDRVPTGYDLVFIARVRIVEATYQDIEKSVRRLLKELRQK</sequence>
<organism evidence="8 9">
    <name type="scientific">Acidaminobacter hydrogenoformans DSM 2784</name>
    <dbReference type="NCBI Taxonomy" id="1120920"/>
    <lineage>
        <taxon>Bacteria</taxon>
        <taxon>Bacillati</taxon>
        <taxon>Bacillota</taxon>
        <taxon>Clostridia</taxon>
        <taxon>Peptostreptococcales</taxon>
        <taxon>Acidaminobacteraceae</taxon>
        <taxon>Acidaminobacter</taxon>
    </lineage>
</organism>
<dbReference type="GO" id="GO:0001682">
    <property type="term" value="P:tRNA 5'-leader removal"/>
    <property type="evidence" value="ECO:0007669"/>
    <property type="project" value="UniProtKB-UniRule"/>
</dbReference>
<name>A0A1G5RRI9_9FIRM</name>
<comment type="catalytic activity">
    <reaction evidence="6">
        <text>Endonucleolytic cleavage of RNA, removing 5'-extranucleotides from tRNA precursor.</text>
        <dbReference type="EC" id="3.1.26.5"/>
    </reaction>
</comment>
<dbReference type="STRING" id="1120920.SAMN03080599_00370"/>
<evidence type="ECO:0000256" key="7">
    <source>
        <dbReference type="NCBIfam" id="TIGR00188"/>
    </source>
</evidence>
<dbReference type="HAMAP" id="MF_00227">
    <property type="entry name" value="RNase_P"/>
    <property type="match status" value="1"/>
</dbReference>
<evidence type="ECO:0000256" key="2">
    <source>
        <dbReference type="ARBA" id="ARBA00022722"/>
    </source>
</evidence>
<dbReference type="PANTHER" id="PTHR33992:SF1">
    <property type="entry name" value="RIBONUCLEASE P PROTEIN COMPONENT"/>
    <property type="match status" value="1"/>
</dbReference>
<comment type="function">
    <text evidence="6">RNaseP catalyzes the removal of the 5'-leader sequence from pre-tRNA to produce the mature 5'-terminus. It can also cleave other RNA substrates such as 4.5S RNA. The protein component plays an auxiliary but essential role in vivo by binding to the 5'-leader sequence and broadening the substrate specificity of the ribozyme.</text>
</comment>
<dbReference type="Pfam" id="PF00825">
    <property type="entry name" value="Ribonuclease_P"/>
    <property type="match status" value="1"/>
</dbReference>
<keyword evidence="9" id="KW-1185">Reference proteome</keyword>
<dbReference type="InterPro" id="IPR020568">
    <property type="entry name" value="Ribosomal_Su5_D2-typ_SF"/>
</dbReference>